<name>A0A450U4A3_9GAMM</name>
<accession>A0A450U4A3</accession>
<reference evidence="1" key="1">
    <citation type="submission" date="2019-02" db="EMBL/GenBank/DDBJ databases">
        <authorList>
            <person name="Gruber-Vodicka R. H."/>
            <person name="Seah K. B. B."/>
        </authorList>
    </citation>
    <scope>NUCLEOTIDE SEQUENCE</scope>
    <source>
        <strain evidence="1">BECK_BZ131</strain>
    </source>
</reference>
<protein>
    <recommendedName>
        <fullName evidence="2">Antitoxin</fullName>
    </recommendedName>
</protein>
<evidence type="ECO:0008006" key="2">
    <source>
        <dbReference type="Google" id="ProtNLM"/>
    </source>
</evidence>
<gene>
    <name evidence="1" type="ORF">BECKFW1821C_GA0114237_11726</name>
</gene>
<evidence type="ECO:0000313" key="1">
    <source>
        <dbReference type="EMBL" id="VFJ78223.1"/>
    </source>
</evidence>
<proteinExistence type="predicted"/>
<sequence length="91" mass="10668">MKLDKEEREILDAYEKGKLKLSSPTGKEKEKIQAMAEQTFRKDRRVTIRLYDHDLKGIQKKAMEKGMPYQTLISAMIHQYVEGDLVERRVG</sequence>
<dbReference type="EMBL" id="CAADFE010000172">
    <property type="protein sequence ID" value="VFJ78223.1"/>
    <property type="molecule type" value="Genomic_DNA"/>
</dbReference>
<dbReference type="AlphaFoldDB" id="A0A450U4A3"/>
<organism evidence="1">
    <name type="scientific">Candidatus Kentrum sp. FW</name>
    <dbReference type="NCBI Taxonomy" id="2126338"/>
    <lineage>
        <taxon>Bacteria</taxon>
        <taxon>Pseudomonadati</taxon>
        <taxon>Pseudomonadota</taxon>
        <taxon>Gammaproteobacteria</taxon>
        <taxon>Candidatus Kentrum</taxon>
    </lineage>
</organism>